<dbReference type="InterPro" id="IPR039261">
    <property type="entry name" value="FNR_nucleotide-bd"/>
</dbReference>
<evidence type="ECO:0000256" key="8">
    <source>
        <dbReference type="ARBA" id="ARBA00022989"/>
    </source>
</evidence>
<keyword evidence="10" id="KW-0406">Ion transport</keyword>
<dbReference type="GO" id="GO:0052851">
    <property type="term" value="F:ferric-chelate reductase (NADPH) activity"/>
    <property type="evidence" value="ECO:0007669"/>
    <property type="project" value="UniProtKB-EC"/>
</dbReference>
<dbReference type="AlphaFoldDB" id="A0A9P7YR06"/>
<evidence type="ECO:0000313" key="16">
    <source>
        <dbReference type="Proteomes" id="UP000824998"/>
    </source>
</evidence>
<dbReference type="FunFam" id="3.40.50.80:FF:000023">
    <property type="entry name" value="Putative ferric-chelate reductase"/>
    <property type="match status" value="1"/>
</dbReference>
<evidence type="ECO:0000256" key="7">
    <source>
        <dbReference type="ARBA" id="ARBA00022982"/>
    </source>
</evidence>
<dbReference type="SUPFAM" id="SSF63380">
    <property type="entry name" value="Riboflavin synthase domain-like"/>
    <property type="match status" value="1"/>
</dbReference>
<evidence type="ECO:0000313" key="15">
    <source>
        <dbReference type="EMBL" id="KAG9238146.1"/>
    </source>
</evidence>
<keyword evidence="7" id="KW-0249">Electron transport</keyword>
<keyword evidence="11 13" id="KW-0472">Membrane</keyword>
<evidence type="ECO:0000256" key="13">
    <source>
        <dbReference type="SAM" id="Phobius"/>
    </source>
</evidence>
<evidence type="ECO:0000256" key="10">
    <source>
        <dbReference type="ARBA" id="ARBA00023065"/>
    </source>
</evidence>
<dbReference type="Pfam" id="PF08030">
    <property type="entry name" value="NAD_binding_6"/>
    <property type="match status" value="2"/>
</dbReference>
<evidence type="ECO:0000259" key="14">
    <source>
        <dbReference type="PROSITE" id="PS51384"/>
    </source>
</evidence>
<comment type="caution">
    <text evidence="15">The sequence shown here is derived from an EMBL/GenBank/DDBJ whole genome shotgun (WGS) entry which is preliminary data.</text>
</comment>
<keyword evidence="9" id="KW-0560">Oxidoreductase</keyword>
<evidence type="ECO:0000256" key="4">
    <source>
        <dbReference type="ARBA" id="ARBA00022448"/>
    </source>
</evidence>
<dbReference type="Proteomes" id="UP000824998">
    <property type="component" value="Unassembled WGS sequence"/>
</dbReference>
<dbReference type="InterPro" id="IPR017927">
    <property type="entry name" value="FAD-bd_FR_type"/>
</dbReference>
<accession>A0A9P7YR06</accession>
<dbReference type="PANTHER" id="PTHR32361">
    <property type="entry name" value="FERRIC/CUPRIC REDUCTASE TRANSMEMBRANE COMPONENT"/>
    <property type="match status" value="1"/>
</dbReference>
<dbReference type="GO" id="GO:0006826">
    <property type="term" value="P:iron ion transport"/>
    <property type="evidence" value="ECO:0007669"/>
    <property type="project" value="TreeGrafter"/>
</dbReference>
<evidence type="ECO:0000256" key="2">
    <source>
        <dbReference type="ARBA" id="ARBA00006278"/>
    </source>
</evidence>
<dbReference type="CDD" id="cd06186">
    <property type="entry name" value="NOX_Duox_like_FAD_NADP"/>
    <property type="match status" value="1"/>
</dbReference>
<feature type="domain" description="FAD-binding FR-type" evidence="14">
    <location>
        <begin position="301"/>
        <end position="437"/>
    </location>
</feature>
<name>A0A9P7YR06_9HELO</name>
<dbReference type="PROSITE" id="PS51384">
    <property type="entry name" value="FAD_FR"/>
    <property type="match status" value="1"/>
</dbReference>
<dbReference type="SFLD" id="SFLDG01168">
    <property type="entry name" value="Ferric_reductase_subgroup_(FRE"/>
    <property type="match status" value="1"/>
</dbReference>
<comment type="subcellular location">
    <subcellularLocation>
        <location evidence="1">Cell membrane</location>
        <topology evidence="1">Multi-pass membrane protein</topology>
    </subcellularLocation>
</comment>
<sequence>MAQNSTAEPNSTTFAKAAAAKLKMNAAMFNQDFYNYNFIIFASLIVGLTIWRVLMEGSKYIRLTSGLNNEHQGYFALPSKRYASIKKHILYASIFSKRHNREIQLSSALNVGTLPTRFQFAFLSAYFGTNVAFCVVSITWSAPFVTVCQQFRNRTGILAAVNMIPLFIMAARNNPLINWLNLSFDTFNLLHRWQGRIVVFEAVAHTAAWLASTVSTKGWAGVAASINHNPFIMWGLIGTVAFVFISIQASSILRHAFYETFKYLHIASAILAIIAVWYHLKLDDLPQLPLLYGVVAIWGAERLTRLLIVAYRNFGRRGSRTLVEALPGNACRVTVNLARPWTFKPGQHAYLYMPSIGLFQSHPFSVAWSEEAENLSSEKLAMNRQDVLEMRKTSMSFVIRGRTGFTNKLCQKAEAARDGKLYTKCWAEGPYGGMHMMHSYGTVMLFAGGVGITHQVPHVRDLVSGFANGTVATRKIILVWIIQSPEHLEWIRPWMTAILALDRRRDCLRIMLFVSRPRSTKEIHSPSATVQMFPGRPNIETLIDIEMENQVGAMGVTVCGSGSLSDDVRSAVRARQHARNIDFIEEAFSW</sequence>
<keyword evidence="16" id="KW-1185">Reference proteome</keyword>
<dbReference type="Pfam" id="PF01794">
    <property type="entry name" value="Ferric_reduct"/>
    <property type="match status" value="1"/>
</dbReference>
<evidence type="ECO:0000256" key="1">
    <source>
        <dbReference type="ARBA" id="ARBA00004651"/>
    </source>
</evidence>
<proteinExistence type="inferred from homology"/>
<dbReference type="Pfam" id="PF08022">
    <property type="entry name" value="FAD_binding_8"/>
    <property type="match status" value="1"/>
</dbReference>
<dbReference type="InterPro" id="IPR013121">
    <property type="entry name" value="Fe_red_NAD-bd_6"/>
</dbReference>
<keyword evidence="5" id="KW-1003">Cell membrane</keyword>
<evidence type="ECO:0000256" key="6">
    <source>
        <dbReference type="ARBA" id="ARBA00022692"/>
    </source>
</evidence>
<evidence type="ECO:0000256" key="11">
    <source>
        <dbReference type="ARBA" id="ARBA00023136"/>
    </source>
</evidence>
<evidence type="ECO:0000256" key="9">
    <source>
        <dbReference type="ARBA" id="ARBA00023002"/>
    </source>
</evidence>
<dbReference type="Gene3D" id="3.40.50.80">
    <property type="entry name" value="Nucleotide-binding domain of ferredoxin-NADP reductase (FNR) module"/>
    <property type="match status" value="1"/>
</dbReference>
<dbReference type="InterPro" id="IPR013130">
    <property type="entry name" value="Fe3_Rdtase_TM_dom"/>
</dbReference>
<dbReference type="GO" id="GO:0005886">
    <property type="term" value="C:plasma membrane"/>
    <property type="evidence" value="ECO:0007669"/>
    <property type="project" value="UniProtKB-SubCell"/>
</dbReference>
<dbReference type="PANTHER" id="PTHR32361:SF24">
    <property type="entry name" value="REDUCTASE, PUTATIVE (AFU_ORTHOLOGUE AFUA_3G10820)-RELATED"/>
    <property type="match status" value="1"/>
</dbReference>
<dbReference type="InterPro" id="IPR017938">
    <property type="entry name" value="Riboflavin_synthase-like_b-brl"/>
</dbReference>
<protein>
    <recommendedName>
        <fullName evidence="3">ferric-chelate reductase (NADPH)</fullName>
        <ecNumber evidence="3">1.16.1.9</ecNumber>
    </recommendedName>
</protein>
<reference evidence="15" key="1">
    <citation type="journal article" date="2021" name="IMA Fungus">
        <title>Genomic characterization of three marine fungi, including Emericellopsis atlantica sp. nov. with signatures of a generalist lifestyle and marine biomass degradation.</title>
        <authorList>
            <person name="Hagestad O.C."/>
            <person name="Hou L."/>
            <person name="Andersen J.H."/>
            <person name="Hansen E.H."/>
            <person name="Altermark B."/>
            <person name="Li C."/>
            <person name="Kuhnert E."/>
            <person name="Cox R.J."/>
            <person name="Crous P.W."/>
            <person name="Spatafora J.W."/>
            <person name="Lail K."/>
            <person name="Amirebrahimi M."/>
            <person name="Lipzen A."/>
            <person name="Pangilinan J."/>
            <person name="Andreopoulos W."/>
            <person name="Hayes R.D."/>
            <person name="Ng V."/>
            <person name="Grigoriev I.V."/>
            <person name="Jackson S.A."/>
            <person name="Sutton T.D.S."/>
            <person name="Dobson A.D.W."/>
            <person name="Rama T."/>
        </authorList>
    </citation>
    <scope>NUCLEOTIDE SEQUENCE</scope>
    <source>
        <strain evidence="15">TRa018bII</strain>
    </source>
</reference>
<comment type="similarity">
    <text evidence="2">Belongs to the ferric reductase (FRE) family.</text>
</comment>
<keyword evidence="8 13" id="KW-1133">Transmembrane helix</keyword>
<dbReference type="SUPFAM" id="SSF52343">
    <property type="entry name" value="Ferredoxin reductase-like, C-terminal NADP-linked domain"/>
    <property type="match status" value="1"/>
</dbReference>
<dbReference type="EC" id="1.16.1.9" evidence="3"/>
<feature type="transmembrane region" description="Helical" evidence="13">
    <location>
        <begin position="120"/>
        <end position="142"/>
    </location>
</feature>
<dbReference type="OrthoDB" id="4494341at2759"/>
<dbReference type="GO" id="GO:0015677">
    <property type="term" value="P:copper ion import"/>
    <property type="evidence" value="ECO:0007669"/>
    <property type="project" value="TreeGrafter"/>
</dbReference>
<dbReference type="EMBL" id="MU251374">
    <property type="protein sequence ID" value="KAG9238146.1"/>
    <property type="molecule type" value="Genomic_DNA"/>
</dbReference>
<keyword evidence="4" id="KW-0813">Transport</keyword>
<gene>
    <name evidence="15" type="ORF">BJ875DRAFT_368500</name>
</gene>
<comment type="catalytic activity">
    <reaction evidence="12">
        <text>2 a Fe(II)-siderophore + NADP(+) + H(+) = 2 a Fe(III)-siderophore + NADPH</text>
        <dbReference type="Rhea" id="RHEA:28795"/>
        <dbReference type="Rhea" id="RHEA-COMP:11342"/>
        <dbReference type="Rhea" id="RHEA-COMP:11344"/>
        <dbReference type="ChEBI" id="CHEBI:15378"/>
        <dbReference type="ChEBI" id="CHEBI:29033"/>
        <dbReference type="ChEBI" id="CHEBI:29034"/>
        <dbReference type="ChEBI" id="CHEBI:57783"/>
        <dbReference type="ChEBI" id="CHEBI:58349"/>
        <dbReference type="EC" id="1.16.1.9"/>
    </reaction>
</comment>
<evidence type="ECO:0000256" key="12">
    <source>
        <dbReference type="ARBA" id="ARBA00048483"/>
    </source>
</evidence>
<dbReference type="GO" id="GO:0006879">
    <property type="term" value="P:intracellular iron ion homeostasis"/>
    <property type="evidence" value="ECO:0007669"/>
    <property type="project" value="TreeGrafter"/>
</dbReference>
<keyword evidence="6 13" id="KW-0812">Transmembrane</keyword>
<feature type="transmembrane region" description="Helical" evidence="13">
    <location>
        <begin position="154"/>
        <end position="172"/>
    </location>
</feature>
<dbReference type="SFLD" id="SFLDS00052">
    <property type="entry name" value="Ferric_Reductase_Domain"/>
    <property type="match status" value="1"/>
</dbReference>
<evidence type="ECO:0000256" key="3">
    <source>
        <dbReference type="ARBA" id="ARBA00012668"/>
    </source>
</evidence>
<organism evidence="15 16">
    <name type="scientific">Amylocarpus encephaloides</name>
    <dbReference type="NCBI Taxonomy" id="45428"/>
    <lineage>
        <taxon>Eukaryota</taxon>
        <taxon>Fungi</taxon>
        <taxon>Dikarya</taxon>
        <taxon>Ascomycota</taxon>
        <taxon>Pezizomycotina</taxon>
        <taxon>Leotiomycetes</taxon>
        <taxon>Helotiales</taxon>
        <taxon>Helotiales incertae sedis</taxon>
        <taxon>Amylocarpus</taxon>
    </lineage>
</organism>
<evidence type="ECO:0000256" key="5">
    <source>
        <dbReference type="ARBA" id="ARBA00022475"/>
    </source>
</evidence>
<feature type="transmembrane region" description="Helical" evidence="13">
    <location>
        <begin position="260"/>
        <end position="278"/>
    </location>
</feature>
<dbReference type="InterPro" id="IPR013112">
    <property type="entry name" value="FAD-bd_8"/>
</dbReference>
<feature type="transmembrane region" description="Helical" evidence="13">
    <location>
        <begin position="231"/>
        <end position="253"/>
    </location>
</feature>
<dbReference type="InterPro" id="IPR051410">
    <property type="entry name" value="Ferric/Cupric_Reductase"/>
</dbReference>
<feature type="transmembrane region" description="Helical" evidence="13">
    <location>
        <begin position="33"/>
        <end position="54"/>
    </location>
</feature>